<dbReference type="AlphaFoldDB" id="A0A9W8CUC6"/>
<name>A0A9W8CUC6_9FUNG</name>
<feature type="compositionally biased region" description="Low complexity" evidence="2">
    <location>
        <begin position="16"/>
        <end position="48"/>
    </location>
</feature>
<dbReference type="Pfam" id="PF13862">
    <property type="entry name" value="BCCIP"/>
    <property type="match status" value="1"/>
</dbReference>
<dbReference type="InterPro" id="IPR025602">
    <property type="entry name" value="BCP1_family"/>
</dbReference>
<evidence type="ECO:0000256" key="1">
    <source>
        <dbReference type="ARBA" id="ARBA00006781"/>
    </source>
</evidence>
<dbReference type="EMBL" id="JANBOI010002157">
    <property type="protein sequence ID" value="KAJ1724078.1"/>
    <property type="molecule type" value="Genomic_DNA"/>
</dbReference>
<feature type="non-terminal residue" evidence="3">
    <location>
        <position position="204"/>
    </location>
</feature>
<feature type="region of interest" description="Disordered" evidence="2">
    <location>
        <begin position="1"/>
        <end position="48"/>
    </location>
</feature>
<evidence type="ECO:0000313" key="3">
    <source>
        <dbReference type="EMBL" id="KAJ1724078.1"/>
    </source>
</evidence>
<organism evidence="3 4">
    <name type="scientific">Coemansia biformis</name>
    <dbReference type="NCBI Taxonomy" id="1286918"/>
    <lineage>
        <taxon>Eukaryota</taxon>
        <taxon>Fungi</taxon>
        <taxon>Fungi incertae sedis</taxon>
        <taxon>Zoopagomycota</taxon>
        <taxon>Kickxellomycotina</taxon>
        <taxon>Kickxellomycetes</taxon>
        <taxon>Kickxellales</taxon>
        <taxon>Kickxellaceae</taxon>
        <taxon>Coemansia</taxon>
    </lineage>
</organism>
<sequence>MGRKRRHDDGDDDDQASAGKSDDGYTSSASDASDASRASHGSSGSGSSEDIVNVDFEYFDPAPIDFHAMKRMLVGSFGDDAEEFELSELVDLILEQSAVGSTVKMEDDADPYAFMSVIGLREHASKKVMQQLVAYLRRKDRSGKISAVLDGNTGLLLNERVINMPPQIVPPMLKMLTGEMKEAAEAGKPFDFEHLLLICPMFRE</sequence>
<reference evidence="3" key="1">
    <citation type="submission" date="2022-07" db="EMBL/GenBank/DDBJ databases">
        <title>Phylogenomic reconstructions and comparative analyses of Kickxellomycotina fungi.</title>
        <authorList>
            <person name="Reynolds N.K."/>
            <person name="Stajich J.E."/>
            <person name="Barry K."/>
            <person name="Grigoriev I.V."/>
            <person name="Crous P."/>
            <person name="Smith M.E."/>
        </authorList>
    </citation>
    <scope>NUCLEOTIDE SEQUENCE</scope>
    <source>
        <strain evidence="3">BCRC 34381</strain>
    </source>
</reference>
<evidence type="ECO:0000256" key="2">
    <source>
        <dbReference type="SAM" id="MobiDB-lite"/>
    </source>
</evidence>
<comment type="caution">
    <text evidence="3">The sequence shown here is derived from an EMBL/GenBank/DDBJ whole genome shotgun (WGS) entry which is preliminary data.</text>
</comment>
<comment type="similarity">
    <text evidence="1">Belongs to the BCP1 family.</text>
</comment>
<dbReference type="PANTHER" id="PTHR13261">
    <property type="entry name" value="BRCA2 AND CDKN1A INTERACTING PROTEIN"/>
    <property type="match status" value="1"/>
</dbReference>
<evidence type="ECO:0000313" key="4">
    <source>
        <dbReference type="Proteomes" id="UP001143981"/>
    </source>
</evidence>
<dbReference type="Proteomes" id="UP001143981">
    <property type="component" value="Unassembled WGS sequence"/>
</dbReference>
<protein>
    <submittedName>
        <fullName evidence="3">Mss4p nuclear export</fullName>
    </submittedName>
</protein>
<dbReference type="PANTHER" id="PTHR13261:SF0">
    <property type="entry name" value="BRCA2 AND CDKN1A-INTERACTING PROTEIN"/>
    <property type="match status" value="1"/>
</dbReference>
<dbReference type="OrthoDB" id="27543at2759"/>
<proteinExistence type="inferred from homology"/>
<gene>
    <name evidence="3" type="primary">BCP1</name>
    <name evidence="3" type="ORF">LPJ61_005777</name>
</gene>
<accession>A0A9W8CUC6</accession>
<keyword evidence="4" id="KW-1185">Reference proteome</keyword>
<dbReference type="GO" id="GO:0005634">
    <property type="term" value="C:nucleus"/>
    <property type="evidence" value="ECO:0007669"/>
    <property type="project" value="TreeGrafter"/>
</dbReference>